<name>A0A3B0CS88_9BACL</name>
<evidence type="ECO:0000313" key="2">
    <source>
        <dbReference type="Proteomes" id="UP000282311"/>
    </source>
</evidence>
<dbReference type="PANTHER" id="PTHR34822:SF1">
    <property type="entry name" value="GRPB FAMILY PROTEIN"/>
    <property type="match status" value="1"/>
</dbReference>
<dbReference type="Pfam" id="PF04229">
    <property type="entry name" value="GrpB"/>
    <property type="match status" value="1"/>
</dbReference>
<proteinExistence type="predicted"/>
<reference evidence="1 2" key="1">
    <citation type="journal article" date="2007" name="Int. J. Syst. Evol. Microbiol.">
        <title>Paenibacillus ginsengarvi sp. nov., isolated from soil from ginseng cultivation.</title>
        <authorList>
            <person name="Yoon M.H."/>
            <person name="Ten L.N."/>
            <person name="Im W.T."/>
        </authorList>
    </citation>
    <scope>NUCLEOTIDE SEQUENCE [LARGE SCALE GENOMIC DNA]</scope>
    <source>
        <strain evidence="1 2">KCTC 13059</strain>
    </source>
</reference>
<dbReference type="Proteomes" id="UP000282311">
    <property type="component" value="Unassembled WGS sequence"/>
</dbReference>
<dbReference type="OrthoDB" id="9799092at2"/>
<keyword evidence="2" id="KW-1185">Reference proteome</keyword>
<sequence>MEDGWRLVKHDPEWNGLFLETALPLRQLLGTAALRIDHVGSTSIAGLDAKPIIDIQISVERFDDMAIWGPRLEEAGLEFRADNPDRTKRYFREKPGKRRTHIHVRQAGSFAEQMTLLFRDYLRGHPKDCMDYALEKHRLMELYRDNRAMYVEGKGPIVWAILRKAHEWSQAAGWKPGPSDG</sequence>
<protein>
    <submittedName>
        <fullName evidence="1">GrpB family protein</fullName>
    </submittedName>
</protein>
<gene>
    <name evidence="1" type="ORF">D7M11_02485</name>
</gene>
<dbReference type="Gene3D" id="3.30.460.10">
    <property type="entry name" value="Beta Polymerase, domain 2"/>
    <property type="match status" value="1"/>
</dbReference>
<dbReference type="InterPro" id="IPR043519">
    <property type="entry name" value="NT_sf"/>
</dbReference>
<dbReference type="SUPFAM" id="SSF81301">
    <property type="entry name" value="Nucleotidyltransferase"/>
    <property type="match status" value="1"/>
</dbReference>
<dbReference type="InterPro" id="IPR007344">
    <property type="entry name" value="GrpB/CoaE"/>
</dbReference>
<evidence type="ECO:0000313" key="1">
    <source>
        <dbReference type="EMBL" id="RKN86840.1"/>
    </source>
</evidence>
<comment type="caution">
    <text evidence="1">The sequence shown here is derived from an EMBL/GenBank/DDBJ whole genome shotgun (WGS) entry which is preliminary data.</text>
</comment>
<organism evidence="1 2">
    <name type="scientific">Paenibacillus ginsengarvi</name>
    <dbReference type="NCBI Taxonomy" id="400777"/>
    <lineage>
        <taxon>Bacteria</taxon>
        <taxon>Bacillati</taxon>
        <taxon>Bacillota</taxon>
        <taxon>Bacilli</taxon>
        <taxon>Bacillales</taxon>
        <taxon>Paenibacillaceae</taxon>
        <taxon>Paenibacillus</taxon>
    </lineage>
</organism>
<accession>A0A3B0CS88</accession>
<dbReference type="EMBL" id="RBAH01000001">
    <property type="protein sequence ID" value="RKN86840.1"/>
    <property type="molecule type" value="Genomic_DNA"/>
</dbReference>
<dbReference type="AlphaFoldDB" id="A0A3B0CS88"/>
<dbReference type="PANTHER" id="PTHR34822">
    <property type="entry name" value="GRPB DOMAIN PROTEIN (AFU_ORTHOLOGUE AFUA_1G01530)"/>
    <property type="match status" value="1"/>
</dbReference>
<dbReference type="RefSeq" id="WP_120745547.1">
    <property type="nucleotide sequence ID" value="NZ_RBAH01000001.1"/>
</dbReference>